<name>A0A3S1CSK9_9CYAN</name>
<dbReference type="InterPro" id="IPR016084">
    <property type="entry name" value="Haem_Oase-like_multi-hlx"/>
</dbReference>
<reference evidence="1" key="2">
    <citation type="journal article" date="2019" name="Genome Biol. Evol.">
        <title>Day and night: Metabolic profiles and evolutionary relationships of six axenic non-marine cyanobacteria.</title>
        <authorList>
            <person name="Will S.E."/>
            <person name="Henke P."/>
            <person name="Boedeker C."/>
            <person name="Huang S."/>
            <person name="Brinkmann H."/>
            <person name="Rohde M."/>
            <person name="Jarek M."/>
            <person name="Friedl T."/>
            <person name="Seufert S."/>
            <person name="Schumacher M."/>
            <person name="Overmann J."/>
            <person name="Neumann-Schaal M."/>
            <person name="Petersen J."/>
        </authorList>
    </citation>
    <scope>NUCLEOTIDE SEQUENCE [LARGE SCALE GENOMIC DNA]</scope>
    <source>
        <strain evidence="1">PCC 7102</strain>
    </source>
</reference>
<comment type="caution">
    <text evidence="1">The sequence shown here is derived from an EMBL/GenBank/DDBJ whole genome shotgun (WGS) entry which is preliminary data.</text>
</comment>
<gene>
    <name evidence="1" type="ORF">DSM106972_020460</name>
</gene>
<organism evidence="1 2">
    <name type="scientific">Dulcicalothrix desertica PCC 7102</name>
    <dbReference type="NCBI Taxonomy" id="232991"/>
    <lineage>
        <taxon>Bacteria</taxon>
        <taxon>Bacillati</taxon>
        <taxon>Cyanobacteriota</taxon>
        <taxon>Cyanophyceae</taxon>
        <taxon>Nostocales</taxon>
        <taxon>Calotrichaceae</taxon>
        <taxon>Dulcicalothrix</taxon>
    </lineage>
</organism>
<proteinExistence type="predicted"/>
<evidence type="ECO:0000313" key="2">
    <source>
        <dbReference type="Proteomes" id="UP000271624"/>
    </source>
</evidence>
<accession>A0A3S1CSK9</accession>
<sequence length="243" mass="28095">MATQNAEQIFQEYITKLYQQHLPSQHTFFANLRSSSSEKLNNRNLLGHLHLRYQAACHATRVMVYHIPHLDSPSLRVRKLRVINDDDGLMNGDTHHYQLTRAFVRMGAKILIDDEEFGSLNTLQNILDPITAKFILLVQNLYPKSLGPWCVIEMFADDWMRAIMNSLSKCFPFIKEEAYFADCFSEGIETRHAHEALDLTSLVIRDNPELLNGTIEGARVMANGLDMLWSGFDDLLQHYWQRI</sequence>
<reference evidence="1" key="1">
    <citation type="submission" date="2018-12" db="EMBL/GenBank/DDBJ databases">
        <authorList>
            <person name="Will S."/>
            <person name="Neumann-Schaal M."/>
            <person name="Henke P."/>
        </authorList>
    </citation>
    <scope>NUCLEOTIDE SEQUENCE</scope>
    <source>
        <strain evidence="1">PCC 7102</strain>
    </source>
</reference>
<dbReference type="AlphaFoldDB" id="A0A3S1CSK9"/>
<dbReference type="OrthoDB" id="516500at2"/>
<keyword evidence="2" id="KW-1185">Reference proteome</keyword>
<evidence type="ECO:0000313" key="1">
    <source>
        <dbReference type="EMBL" id="RUT07786.1"/>
    </source>
</evidence>
<dbReference type="Proteomes" id="UP000271624">
    <property type="component" value="Unassembled WGS sequence"/>
</dbReference>
<dbReference type="EMBL" id="RSCL01000004">
    <property type="protein sequence ID" value="RUT07786.1"/>
    <property type="molecule type" value="Genomic_DNA"/>
</dbReference>
<protein>
    <submittedName>
        <fullName evidence="1">Uncharacterized protein</fullName>
    </submittedName>
</protein>
<dbReference type="Gene3D" id="1.20.910.10">
    <property type="entry name" value="Heme oxygenase-like"/>
    <property type="match status" value="1"/>
</dbReference>
<dbReference type="RefSeq" id="WP_127080645.1">
    <property type="nucleotide sequence ID" value="NZ_RSCL01000004.1"/>
</dbReference>